<accession>A0A6A8LUC2</accession>
<dbReference type="InterPro" id="IPR038136">
    <property type="entry name" value="CofD-like_dom_sf"/>
</dbReference>
<feature type="non-terminal residue" evidence="2">
    <location>
        <position position="127"/>
    </location>
</feature>
<reference evidence="2 3" key="1">
    <citation type="submission" date="2019-11" db="EMBL/GenBank/DDBJ databases">
        <title>Draft Genome Sequence of Plant Growth-Promoting Rhizosphere-Associated Bacteria.</title>
        <authorList>
            <person name="Vasilyev I.Y."/>
            <person name="Radchenko V."/>
            <person name="Ilnitskaya E.V."/>
        </authorList>
    </citation>
    <scope>NUCLEOTIDE SEQUENCE [LARGE SCALE GENOMIC DNA]</scope>
    <source>
        <strain evidence="2 3">VRA_1sq_f</strain>
    </source>
</reference>
<dbReference type="PANTHER" id="PTHR30135:SF3">
    <property type="entry name" value="GLUCONEOGENESIS FACTOR-RELATED"/>
    <property type="match status" value="1"/>
</dbReference>
<evidence type="ECO:0000313" key="2">
    <source>
        <dbReference type="EMBL" id="MSE06582.1"/>
    </source>
</evidence>
<evidence type="ECO:0008006" key="4">
    <source>
        <dbReference type="Google" id="ProtNLM"/>
    </source>
</evidence>
<evidence type="ECO:0000256" key="1">
    <source>
        <dbReference type="ARBA" id="ARBA00022490"/>
    </source>
</evidence>
<dbReference type="InterPro" id="IPR010119">
    <property type="entry name" value="Gluconeogen_factor"/>
</dbReference>
<dbReference type="AlphaFoldDB" id="A0A6A8LUC2"/>
<dbReference type="Proteomes" id="UP000437575">
    <property type="component" value="Unassembled WGS sequence"/>
</dbReference>
<dbReference type="InterPro" id="IPR002882">
    <property type="entry name" value="CofD"/>
</dbReference>
<gene>
    <name evidence="2" type="ORF">GKC34_12770</name>
</gene>
<organism evidence="2 3">
    <name type="scientific">Ligilactobacillus salivarius</name>
    <dbReference type="NCBI Taxonomy" id="1624"/>
    <lineage>
        <taxon>Bacteria</taxon>
        <taxon>Bacillati</taxon>
        <taxon>Bacillota</taxon>
        <taxon>Bacilli</taxon>
        <taxon>Lactobacillales</taxon>
        <taxon>Lactobacillaceae</taxon>
        <taxon>Ligilactobacillus</taxon>
    </lineage>
</organism>
<comment type="caution">
    <text evidence="2">The sequence shown here is derived from an EMBL/GenBank/DDBJ whole genome shotgun (WGS) entry which is preliminary data.</text>
</comment>
<evidence type="ECO:0000313" key="3">
    <source>
        <dbReference type="Proteomes" id="UP000437575"/>
    </source>
</evidence>
<sequence>AIMNADQIVLGPGSLFTSILPNLMIENVGRAVCETKAEVIYICNIMTQKGETEHFSDADHVKVLNSHLGKNFIDTVLVNTENVPSDYLDRQKYDEYLYQVKHDFSGLREQGARVISDNFLLMRDRGI</sequence>
<keyword evidence="1" id="KW-0963">Cytoplasm</keyword>
<dbReference type="SUPFAM" id="SSF142338">
    <property type="entry name" value="CofD-like"/>
    <property type="match status" value="1"/>
</dbReference>
<name>A0A6A8LUC2_9LACO</name>
<protein>
    <recommendedName>
        <fullName evidence="4">YvcK family protein</fullName>
    </recommendedName>
</protein>
<feature type="non-terminal residue" evidence="2">
    <location>
        <position position="1"/>
    </location>
</feature>
<dbReference type="Pfam" id="PF01933">
    <property type="entry name" value="CofD"/>
    <property type="match status" value="1"/>
</dbReference>
<dbReference type="GO" id="GO:0043743">
    <property type="term" value="F:LPPG:FO 2-phospho-L-lactate transferase activity"/>
    <property type="evidence" value="ECO:0007669"/>
    <property type="project" value="InterPro"/>
</dbReference>
<dbReference type="PANTHER" id="PTHR30135">
    <property type="entry name" value="UNCHARACTERIZED PROTEIN YVCK-RELATED"/>
    <property type="match status" value="1"/>
</dbReference>
<dbReference type="Gene3D" id="3.40.50.10680">
    <property type="entry name" value="CofD-like domains"/>
    <property type="match status" value="1"/>
</dbReference>
<dbReference type="EMBL" id="WKKZ01001088">
    <property type="protein sequence ID" value="MSE06582.1"/>
    <property type="molecule type" value="Genomic_DNA"/>
</dbReference>
<proteinExistence type="predicted"/>